<evidence type="ECO:0000256" key="1">
    <source>
        <dbReference type="ARBA" id="ARBA00004651"/>
    </source>
</evidence>
<dbReference type="InterPro" id="IPR050901">
    <property type="entry name" value="BP-dep_ABC_trans_perm"/>
</dbReference>
<dbReference type="InterPro" id="IPR035906">
    <property type="entry name" value="MetI-like_sf"/>
</dbReference>
<sequence>MKKETKNKIILLIIGAIVFVIFIFPLYWMLVTALKSQVEIFQIPTPLWPKELTFEAFQKQLSASSDTLRGFKNSAIIGFGAMAISTILAIPAAYGLARFKFRGKKVIILLFLITQMLPSTLVLTSLYIMFSGAKLLNTYMAPILADATLGIPFSVIILRTYFLSIPKELDEAAKIDGCGHLTAFVKIMLPIAKPGVVVAAVFSFVYAWGDLIYGITFITDPNKRPITSSIYNYVQQYQTLWNSTMAFGIIAIFPVILIFIFMQKYIVSGLTNGAVKA</sequence>
<evidence type="ECO:0000256" key="4">
    <source>
        <dbReference type="ARBA" id="ARBA00022692"/>
    </source>
</evidence>
<accession>A0A4U8QCE5</accession>
<keyword evidence="2 7" id="KW-0813">Transport</keyword>
<feature type="transmembrane region" description="Helical" evidence="7">
    <location>
        <begin position="9"/>
        <end position="30"/>
    </location>
</feature>
<comment type="similarity">
    <text evidence="7">Belongs to the binding-protein-dependent transport system permease family.</text>
</comment>
<dbReference type="CDD" id="cd06261">
    <property type="entry name" value="TM_PBP2"/>
    <property type="match status" value="1"/>
</dbReference>
<keyword evidence="4 7" id="KW-0812">Transmembrane</keyword>
<dbReference type="AlphaFoldDB" id="A0A4U8QCE5"/>
<dbReference type="GO" id="GO:0005886">
    <property type="term" value="C:plasma membrane"/>
    <property type="evidence" value="ECO:0007669"/>
    <property type="project" value="UniProtKB-SubCell"/>
</dbReference>
<dbReference type="PANTHER" id="PTHR32243">
    <property type="entry name" value="MALTOSE TRANSPORT SYSTEM PERMEASE-RELATED"/>
    <property type="match status" value="1"/>
</dbReference>
<dbReference type="RefSeq" id="WP_138001821.1">
    <property type="nucleotide sequence ID" value="NZ_QGQD01000017.1"/>
</dbReference>
<evidence type="ECO:0000256" key="5">
    <source>
        <dbReference type="ARBA" id="ARBA00022989"/>
    </source>
</evidence>
<evidence type="ECO:0000313" key="9">
    <source>
        <dbReference type="EMBL" id="TLD02389.1"/>
    </source>
</evidence>
<protein>
    <submittedName>
        <fullName evidence="9">L-arabinose transport system permease protein AraQ</fullName>
    </submittedName>
</protein>
<keyword evidence="10" id="KW-1185">Reference proteome</keyword>
<feature type="transmembrane region" description="Helical" evidence="7">
    <location>
        <begin position="106"/>
        <end position="130"/>
    </location>
</feature>
<dbReference type="Proteomes" id="UP000306509">
    <property type="component" value="Unassembled WGS sequence"/>
</dbReference>
<evidence type="ECO:0000256" key="2">
    <source>
        <dbReference type="ARBA" id="ARBA00022448"/>
    </source>
</evidence>
<proteinExistence type="inferred from homology"/>
<comment type="subcellular location">
    <subcellularLocation>
        <location evidence="1 7">Cell membrane</location>
        <topology evidence="1 7">Multi-pass membrane protein</topology>
    </subcellularLocation>
</comment>
<evidence type="ECO:0000256" key="3">
    <source>
        <dbReference type="ARBA" id="ARBA00022475"/>
    </source>
</evidence>
<name>A0A4U8QCE5_9FIRM</name>
<evidence type="ECO:0000313" key="10">
    <source>
        <dbReference type="Proteomes" id="UP000306509"/>
    </source>
</evidence>
<dbReference type="InterPro" id="IPR000515">
    <property type="entry name" value="MetI-like"/>
</dbReference>
<organism evidence="9 10">
    <name type="scientific">Robinsoniella peoriensis</name>
    <dbReference type="NCBI Taxonomy" id="180332"/>
    <lineage>
        <taxon>Bacteria</taxon>
        <taxon>Bacillati</taxon>
        <taxon>Bacillota</taxon>
        <taxon>Clostridia</taxon>
        <taxon>Lachnospirales</taxon>
        <taxon>Lachnospiraceae</taxon>
        <taxon>Robinsoniella</taxon>
    </lineage>
</organism>
<dbReference type="GO" id="GO:0055085">
    <property type="term" value="P:transmembrane transport"/>
    <property type="evidence" value="ECO:0007669"/>
    <property type="project" value="InterPro"/>
</dbReference>
<keyword evidence="6 7" id="KW-0472">Membrane</keyword>
<dbReference type="Pfam" id="PF00528">
    <property type="entry name" value="BPD_transp_1"/>
    <property type="match status" value="1"/>
</dbReference>
<dbReference type="EMBL" id="QGQD01000017">
    <property type="protein sequence ID" value="TLD02389.1"/>
    <property type="molecule type" value="Genomic_DNA"/>
</dbReference>
<evidence type="ECO:0000256" key="7">
    <source>
        <dbReference type="RuleBase" id="RU363032"/>
    </source>
</evidence>
<feature type="transmembrane region" description="Helical" evidence="7">
    <location>
        <begin position="239"/>
        <end position="262"/>
    </location>
</feature>
<keyword evidence="5 7" id="KW-1133">Transmembrane helix</keyword>
<dbReference type="PANTHER" id="PTHR32243:SF18">
    <property type="entry name" value="INNER MEMBRANE ABC TRANSPORTER PERMEASE PROTEIN YCJP"/>
    <property type="match status" value="1"/>
</dbReference>
<feature type="transmembrane region" description="Helical" evidence="7">
    <location>
        <begin position="75"/>
        <end position="94"/>
    </location>
</feature>
<dbReference type="PROSITE" id="PS50928">
    <property type="entry name" value="ABC_TM1"/>
    <property type="match status" value="1"/>
</dbReference>
<dbReference type="SUPFAM" id="SSF161098">
    <property type="entry name" value="MetI-like"/>
    <property type="match status" value="1"/>
</dbReference>
<gene>
    <name evidence="9" type="primary">araQ_8</name>
    <name evidence="9" type="ORF">DSM106044_00771</name>
</gene>
<feature type="transmembrane region" description="Helical" evidence="7">
    <location>
        <begin position="136"/>
        <end position="158"/>
    </location>
</feature>
<keyword evidence="3" id="KW-1003">Cell membrane</keyword>
<comment type="caution">
    <text evidence="9">The sequence shown here is derived from an EMBL/GenBank/DDBJ whole genome shotgun (WGS) entry which is preliminary data.</text>
</comment>
<feature type="transmembrane region" description="Helical" evidence="7">
    <location>
        <begin position="196"/>
        <end position="219"/>
    </location>
</feature>
<reference evidence="9 10" key="1">
    <citation type="journal article" date="2019" name="Anaerobe">
        <title>Detection of Robinsoniella peoriensis in multiple bone samples of a trauma patient.</title>
        <authorList>
            <person name="Schrottner P."/>
            <person name="Hartwich K."/>
            <person name="Bunk B."/>
            <person name="Schober I."/>
            <person name="Helbig S."/>
            <person name="Rudolph W.W."/>
            <person name="Gunzer F."/>
        </authorList>
    </citation>
    <scope>NUCLEOTIDE SEQUENCE [LARGE SCALE GENOMIC DNA]</scope>
    <source>
        <strain evidence="9 10">DSM 106044</strain>
    </source>
</reference>
<feature type="domain" description="ABC transmembrane type-1" evidence="8">
    <location>
        <begin position="71"/>
        <end position="262"/>
    </location>
</feature>
<evidence type="ECO:0000256" key="6">
    <source>
        <dbReference type="ARBA" id="ARBA00023136"/>
    </source>
</evidence>
<evidence type="ECO:0000259" key="8">
    <source>
        <dbReference type="PROSITE" id="PS50928"/>
    </source>
</evidence>
<dbReference type="Gene3D" id="1.10.3720.10">
    <property type="entry name" value="MetI-like"/>
    <property type="match status" value="1"/>
</dbReference>
<dbReference type="STRING" id="180332.GCA_000797495_01234"/>